<evidence type="ECO:0000313" key="3">
    <source>
        <dbReference type="EMBL" id="AAA66266.1"/>
    </source>
</evidence>
<organism evidence="3">
    <name type="scientific">Zea mays</name>
    <name type="common">Maize</name>
    <dbReference type="NCBI Taxonomy" id="4577"/>
    <lineage>
        <taxon>Eukaryota</taxon>
        <taxon>Viridiplantae</taxon>
        <taxon>Streptophyta</taxon>
        <taxon>Embryophyta</taxon>
        <taxon>Tracheophyta</taxon>
        <taxon>Spermatophyta</taxon>
        <taxon>Magnoliopsida</taxon>
        <taxon>Liliopsida</taxon>
        <taxon>Poales</taxon>
        <taxon>Poaceae</taxon>
        <taxon>PACMAD clade</taxon>
        <taxon>Panicoideae</taxon>
        <taxon>Andropogonodae</taxon>
        <taxon>Andropogoneae</taxon>
        <taxon>Tripsacinae</taxon>
        <taxon>Zea</taxon>
    </lineage>
</organism>
<proteinExistence type="predicted"/>
<dbReference type="InterPro" id="IPR029480">
    <property type="entry name" value="Transpos_assoc"/>
</dbReference>
<feature type="domain" description="Transposase-associated" evidence="2">
    <location>
        <begin position="17"/>
        <end position="82"/>
    </location>
</feature>
<dbReference type="InterPro" id="IPR025452">
    <property type="entry name" value="DUF4218"/>
</dbReference>
<protein>
    <recommendedName>
        <fullName evidence="4">Transposase-associated domain-containing protein</fullName>
    </recommendedName>
</protein>
<dbReference type="PANTHER" id="PTHR10775:SF185">
    <property type="entry name" value="OS08G0208400 PROTEIN"/>
    <property type="match status" value="1"/>
</dbReference>
<dbReference type="Pfam" id="PF13960">
    <property type="entry name" value="DUF4218"/>
    <property type="match status" value="1"/>
</dbReference>
<dbReference type="Pfam" id="PF02992">
    <property type="entry name" value="Transposase_21"/>
    <property type="match status" value="1"/>
</dbReference>
<feature type="domain" description="DUF4218" evidence="1">
    <location>
        <begin position="677"/>
        <end position="788"/>
    </location>
</feature>
<dbReference type="Pfam" id="PF13963">
    <property type="entry name" value="Transpos_assoc"/>
    <property type="match status" value="1"/>
</dbReference>
<dbReference type="EMBL" id="M25427">
    <property type="protein sequence ID" value="AAA66266.1"/>
    <property type="molecule type" value="Genomic_DNA"/>
</dbReference>
<dbReference type="PANTHER" id="PTHR10775">
    <property type="entry name" value="OS08G0208400 PROTEIN"/>
    <property type="match status" value="1"/>
</dbReference>
<evidence type="ECO:0008006" key="4">
    <source>
        <dbReference type="Google" id="ProtNLM"/>
    </source>
</evidence>
<evidence type="ECO:0000259" key="1">
    <source>
        <dbReference type="Pfam" id="PF13960"/>
    </source>
</evidence>
<dbReference type="AlphaFoldDB" id="Q41865"/>
<dbReference type="PIR" id="S29329">
    <property type="entry name" value="S29329"/>
</dbReference>
<accession>Q41865</accession>
<reference evidence="3" key="1">
    <citation type="journal article" date="1986" name="EMBO J.">
        <title>Molecular analysis of the En/Spm transposable element system of Zea mays.</title>
        <authorList>
            <person name="Pereira A."/>
            <person name="Cuypers H."/>
            <person name="Gierl A."/>
            <person name="Schwarz-Sommer Z."/>
            <person name="Saedler H."/>
        </authorList>
    </citation>
    <scope>NUCLEOTIDE SEQUENCE</scope>
    <source>
        <strain evidence="3">Wx-844::En-1</strain>
    </source>
</reference>
<dbReference type="InterPro" id="IPR004242">
    <property type="entry name" value="Transposase_21"/>
</dbReference>
<name>Q41865_MAIZE</name>
<evidence type="ECO:0000259" key="2">
    <source>
        <dbReference type="Pfam" id="PF13963"/>
    </source>
</evidence>
<sequence>MSDDRRRAMYDGFDSVTHGHSDAWLRVADEFVALAFVGDARLARCPCIKCRNLVRLKKVELSYHIFKHGFMPNYLVWHEHGEVDHTIESDGDQDIDRMEEMLDDIRNEYPDLQNNQAFPEDVREFYKLLEASEAKVHEGTNVSVLQVVTRLMAMKSKYTFSNKCYNDIVKLIIDISPPNHNMPKDLYHCKKLVAGLGMNYQKIDACEDNCMLFWKEHENTTHCIHCSKSRYAVVLDEDGNEVTTKVPIKQLRYMPITPRLKRLFLNQETAKQMRWHKEGDRQGQDPDVMVHPSDGEAWQALDRFDPEFARDPRSVRLGLSTDGFTPYSNNSTSYSCWPVFMMPYNLPPNKCMKEEVMFLALIVPGPKDPVTKINVFMEPLIEELKMLWQGVEAYDSHLKCCFTLRAAYLWSIHDLLAYGIFSGWCVHGILRCPICMGDSQAYRLEHGKKETFFDVHRRLLPYNHPFRKDTKSFRKGKRVRDGPPKRQTGENIMRQHRDLKPGVGGRFQGYGKEHNWTHISFIWELPYTKALLLPHNIDLMHQERNVAESIISMCFDFTGQTKDNMNARRDLAELCDRPHLELRKNPSGSESRPQAPYCLKRQEREEIFQWLKKLRFPDRYAANIKRAVNLDTGKLVGLKSHDYHILIERLVPVMFRGYFSPDVWKIFAELSYFYKQICAKEISKKLMLRFEKEIVVLVCKMEKVFPPGFFNCMQHLLVHLPWEALVGGPAQFRWMYSQERELKKLRGMVRNKARVEGCIAEAFAAREITLFSSKYFSDTNNVNAQTTRYHVAEQAPITDLSAFKWDGKGVGAYTSHLVGTIERNKTLLFLYVNMPELHPYFQIFDSIYKPNKQLTQKQLDDLRLKGLHGGPSFVQWFHEHVISSLPIFFSNLSSDVT</sequence>